<keyword evidence="3" id="KW-1185">Reference proteome</keyword>
<accession>A0A9N8E169</accession>
<evidence type="ECO:0000313" key="3">
    <source>
        <dbReference type="Proteomes" id="UP001153069"/>
    </source>
</evidence>
<comment type="caution">
    <text evidence="2">The sequence shown here is derived from an EMBL/GenBank/DDBJ whole genome shotgun (WGS) entry which is preliminary data.</text>
</comment>
<reference evidence="2" key="1">
    <citation type="submission" date="2020-06" db="EMBL/GenBank/DDBJ databases">
        <authorList>
            <consortium name="Plant Systems Biology data submission"/>
        </authorList>
    </citation>
    <scope>NUCLEOTIDE SEQUENCE</scope>
    <source>
        <strain evidence="2">D6</strain>
    </source>
</reference>
<protein>
    <submittedName>
        <fullName evidence="2">Uncharacterized protein</fullName>
    </submittedName>
</protein>
<organism evidence="2 3">
    <name type="scientific">Seminavis robusta</name>
    <dbReference type="NCBI Taxonomy" id="568900"/>
    <lineage>
        <taxon>Eukaryota</taxon>
        <taxon>Sar</taxon>
        <taxon>Stramenopiles</taxon>
        <taxon>Ochrophyta</taxon>
        <taxon>Bacillariophyta</taxon>
        <taxon>Bacillariophyceae</taxon>
        <taxon>Bacillariophycidae</taxon>
        <taxon>Naviculales</taxon>
        <taxon>Naviculaceae</taxon>
        <taxon>Seminavis</taxon>
    </lineage>
</organism>
<dbReference type="Proteomes" id="UP001153069">
    <property type="component" value="Unassembled WGS sequence"/>
</dbReference>
<proteinExistence type="predicted"/>
<evidence type="ECO:0000313" key="2">
    <source>
        <dbReference type="EMBL" id="CAB9512632.1"/>
    </source>
</evidence>
<dbReference type="OrthoDB" id="55117at2759"/>
<feature type="region of interest" description="Disordered" evidence="1">
    <location>
        <begin position="26"/>
        <end position="84"/>
    </location>
</feature>
<dbReference type="AlphaFoldDB" id="A0A9N8E169"/>
<evidence type="ECO:0000256" key="1">
    <source>
        <dbReference type="SAM" id="MobiDB-lite"/>
    </source>
</evidence>
<feature type="compositionally biased region" description="Basic and acidic residues" evidence="1">
    <location>
        <begin position="42"/>
        <end position="51"/>
    </location>
</feature>
<sequence>MAAVVASKAKVIDKALQDRQDGGFDDVIVWPSSTSHHSHNSVSDKEAKQNEEELLLDYGYAEPSPRGNVPRRSSLSSTNDPERRAMRRASIGYTGEMTLVLPNHQVVQKRRSITFSDDDTVHSIDSCYDSDEDDEILNNKRQLWFRAEEYRHIERNIRNQLAAAADEERPTWVEYRGLESMMDDNCSVAERNNAIQSVLEDQQRQKQSGIFDEHAIATEYQYNSMDAQLVANERAKGDEKDIEGYMEKTKQVQRKFQQARRMSC</sequence>
<dbReference type="EMBL" id="CAICTM010000545">
    <property type="protein sequence ID" value="CAB9512632.1"/>
    <property type="molecule type" value="Genomic_DNA"/>
</dbReference>
<gene>
    <name evidence="2" type="ORF">SEMRO_546_G164120.1</name>
</gene>
<name>A0A9N8E169_9STRA</name>